<evidence type="ECO:0000256" key="2">
    <source>
        <dbReference type="ARBA" id="ARBA00010141"/>
    </source>
</evidence>
<keyword evidence="4 12" id="KW-0378">Hydrolase</keyword>
<dbReference type="InterPro" id="IPR053487">
    <property type="entry name" value="Alpha-glycosidase"/>
</dbReference>
<dbReference type="PRINTS" id="PR00732">
    <property type="entry name" value="GLHYDRLASE4"/>
</dbReference>
<comment type="similarity">
    <text evidence="2 12">Belongs to the glycosyl hydrolase 4 family.</text>
</comment>
<comment type="caution">
    <text evidence="14">The sequence shown here is derived from an EMBL/GenBank/DDBJ whole genome shotgun (WGS) entry which is preliminary data.</text>
</comment>
<dbReference type="SUPFAM" id="SSF51735">
    <property type="entry name" value="NAD(P)-binding Rossmann-fold domains"/>
    <property type="match status" value="1"/>
</dbReference>
<keyword evidence="10" id="KW-0533">Nickel</keyword>
<proteinExistence type="inferred from homology"/>
<keyword evidence="5 12" id="KW-0520">NAD</keyword>
<evidence type="ECO:0000256" key="12">
    <source>
        <dbReference type="RuleBase" id="RU361152"/>
    </source>
</evidence>
<accession>A0A7V4DXI5</accession>
<dbReference type="InterPro" id="IPR036291">
    <property type="entry name" value="NAD(P)-bd_dom_sf"/>
</dbReference>
<dbReference type="AlphaFoldDB" id="A0A7V4DXI5"/>
<keyword evidence="10" id="KW-0408">Iron</keyword>
<organism evidence="14">
    <name type="scientific">Dictyoglomus thermophilum</name>
    <dbReference type="NCBI Taxonomy" id="14"/>
    <lineage>
        <taxon>Bacteria</taxon>
        <taxon>Pseudomonadati</taxon>
        <taxon>Dictyoglomota</taxon>
        <taxon>Dictyoglomia</taxon>
        <taxon>Dictyoglomales</taxon>
        <taxon>Dictyoglomaceae</taxon>
        <taxon>Dictyoglomus</taxon>
    </lineage>
</organism>
<dbReference type="CDD" id="cd05297">
    <property type="entry name" value="GH4_alpha_glucosidase_galactosidase"/>
    <property type="match status" value="1"/>
</dbReference>
<evidence type="ECO:0000256" key="10">
    <source>
        <dbReference type="PIRSR" id="PIRSR601088-3"/>
    </source>
</evidence>
<evidence type="ECO:0000256" key="8">
    <source>
        <dbReference type="ARBA" id="ARBA00023295"/>
    </source>
</evidence>
<evidence type="ECO:0000256" key="3">
    <source>
        <dbReference type="ARBA" id="ARBA00022723"/>
    </source>
</evidence>
<feature type="binding site" evidence="10">
    <location>
        <position position="178"/>
    </location>
    <ligand>
        <name>Mn(2+)</name>
        <dbReference type="ChEBI" id="CHEBI:29035"/>
    </ligand>
</feature>
<dbReference type="GO" id="GO:0016616">
    <property type="term" value="F:oxidoreductase activity, acting on the CH-OH group of donors, NAD or NADP as acceptor"/>
    <property type="evidence" value="ECO:0007669"/>
    <property type="project" value="InterPro"/>
</dbReference>
<keyword evidence="10" id="KW-0170">Cobalt</keyword>
<dbReference type="NCBIfam" id="NF041089">
    <property type="entry name" value="alpha_gluc_AglA"/>
    <property type="match status" value="1"/>
</dbReference>
<comment type="cofactor">
    <cofactor evidence="12">
        <name>NAD(+)</name>
        <dbReference type="ChEBI" id="CHEBI:57540"/>
    </cofactor>
    <text evidence="12">Binds 1 NAD(+) per subunit.</text>
</comment>
<dbReference type="SUPFAM" id="SSF56327">
    <property type="entry name" value="LDH C-terminal domain-like"/>
    <property type="match status" value="1"/>
</dbReference>
<dbReference type="GO" id="GO:0004553">
    <property type="term" value="F:hydrolase activity, hydrolyzing O-glycosyl compounds"/>
    <property type="evidence" value="ECO:0007669"/>
    <property type="project" value="InterPro"/>
</dbReference>
<dbReference type="Pfam" id="PF11975">
    <property type="entry name" value="Glyco_hydro_4C"/>
    <property type="match status" value="1"/>
</dbReference>
<evidence type="ECO:0000256" key="11">
    <source>
        <dbReference type="PIRSR" id="PIRSR601088-4"/>
    </source>
</evidence>
<dbReference type="EMBL" id="DTDV01000014">
    <property type="protein sequence ID" value="HGK23762.1"/>
    <property type="molecule type" value="Genomic_DNA"/>
</dbReference>
<dbReference type="GO" id="GO:0046872">
    <property type="term" value="F:metal ion binding"/>
    <property type="evidence" value="ECO:0007669"/>
    <property type="project" value="UniProtKB-KW"/>
</dbReference>
<dbReference type="InterPro" id="IPR053715">
    <property type="entry name" value="GH4_Enzyme_sf"/>
</dbReference>
<dbReference type="InterPro" id="IPR015955">
    <property type="entry name" value="Lactate_DH/Glyco_Ohase_4_C"/>
</dbReference>
<dbReference type="InterPro" id="IPR022616">
    <property type="entry name" value="Glyco_hydro_4_C"/>
</dbReference>
<reference evidence="14" key="1">
    <citation type="journal article" date="2020" name="mSystems">
        <title>Genome- and Community-Level Interaction Insights into Carbon Utilization and Element Cycling Functions of Hydrothermarchaeota in Hydrothermal Sediment.</title>
        <authorList>
            <person name="Zhou Z."/>
            <person name="Liu Y."/>
            <person name="Xu W."/>
            <person name="Pan J."/>
            <person name="Luo Z.H."/>
            <person name="Li M."/>
        </authorList>
    </citation>
    <scope>NUCLEOTIDE SEQUENCE [LARGE SCALE GENOMIC DNA]</scope>
    <source>
        <strain evidence="14">SpSt-70</strain>
    </source>
</reference>
<keyword evidence="7" id="KW-0119">Carbohydrate metabolism</keyword>
<keyword evidence="6 10" id="KW-0464">Manganese</keyword>
<name>A0A7V4DXI5_DICTH</name>
<keyword evidence="3 10" id="KW-0479">Metal-binding</keyword>
<evidence type="ECO:0000259" key="13">
    <source>
        <dbReference type="Pfam" id="PF11975"/>
    </source>
</evidence>
<evidence type="ECO:0000256" key="9">
    <source>
        <dbReference type="PIRSR" id="PIRSR601088-2"/>
    </source>
</evidence>
<evidence type="ECO:0000313" key="14">
    <source>
        <dbReference type="EMBL" id="HGK23762.1"/>
    </source>
</evidence>
<dbReference type="PANTHER" id="PTHR32092:SF3">
    <property type="entry name" value="PUTATIVE-RELATED"/>
    <property type="match status" value="1"/>
</dbReference>
<feature type="domain" description="Glycosyl hydrolase family 4 C-terminal" evidence="13">
    <location>
        <begin position="202"/>
        <end position="438"/>
    </location>
</feature>
<dbReference type="GO" id="GO:0005975">
    <property type="term" value="P:carbohydrate metabolic process"/>
    <property type="evidence" value="ECO:0007669"/>
    <property type="project" value="InterPro"/>
</dbReference>
<feature type="binding site" evidence="10">
    <location>
        <position position="207"/>
    </location>
    <ligand>
        <name>Mn(2+)</name>
        <dbReference type="ChEBI" id="CHEBI:29035"/>
    </ligand>
</feature>
<comment type="cofactor">
    <cofactor evidence="1">
        <name>Mn(2+)</name>
        <dbReference type="ChEBI" id="CHEBI:29035"/>
    </cofactor>
</comment>
<evidence type="ECO:0000256" key="4">
    <source>
        <dbReference type="ARBA" id="ARBA00022801"/>
    </source>
</evidence>
<feature type="binding site" evidence="9">
    <location>
        <position position="157"/>
    </location>
    <ligand>
        <name>substrate</name>
    </ligand>
</feature>
<dbReference type="InterPro" id="IPR001088">
    <property type="entry name" value="Glyco_hydro_4"/>
</dbReference>
<dbReference type="Pfam" id="PF02056">
    <property type="entry name" value="Glyco_hydro_4"/>
    <property type="match status" value="1"/>
</dbReference>
<gene>
    <name evidence="14" type="ORF">ENU78_04850</name>
</gene>
<dbReference type="Gene3D" id="3.90.1820.10">
    <property type="entry name" value="AglA-like glucosidase"/>
    <property type="match status" value="1"/>
</dbReference>
<evidence type="ECO:0000256" key="6">
    <source>
        <dbReference type="ARBA" id="ARBA00023211"/>
    </source>
</evidence>
<keyword evidence="8 12" id="KW-0326">Glycosidase</keyword>
<sequence length="466" mass="54069">MKIAIVGAGSIRFSLQIIGDIAKTPELSGSLISMIDVHEERLNASYILAKKYVEEIGGDLRFEKTKRLEEGIEGADFVINTALPFPEGHEDGFIKYDIVTQIGEKHGYYRGIDSQELNMVSTYTYVLISYYDLKLAIDIAKAMKKYAPSSWLLQTANPVFEITQLLNRLTDINVVGICHGFHGVYEVFNSLRLDPKEVDWQVAGVNHGIFLNRFLYRGKNAYPLLDEWIEKESQNWEPKNPWDLQMSPAVMDMYKFYGMLPIGDTCRNGTWKYNYNLETKKKWYGKFGGIDNEIERPKFHEELRKGRRRMIELAKEVEKDKSMKLMEIWPELFNKDKLSGEQHIHFIKSITGKGKSRLILNIPNRGTLSGIPDDVVVEVPVWVDETGIKPEKIEPDLTHRIKIFYLMPRILRMEWALEGFISKDIKVLEEILVRDPRTKSYEQVLAVLDEILTQPFNKELREYLNY</sequence>
<dbReference type="PANTHER" id="PTHR32092">
    <property type="entry name" value="6-PHOSPHO-BETA-GLUCOSIDASE-RELATED"/>
    <property type="match status" value="1"/>
</dbReference>
<evidence type="ECO:0000256" key="1">
    <source>
        <dbReference type="ARBA" id="ARBA00001936"/>
    </source>
</evidence>
<feature type="site" description="Increases basicity of active site Tyr" evidence="11">
    <location>
        <position position="116"/>
    </location>
</feature>
<evidence type="ECO:0000256" key="7">
    <source>
        <dbReference type="ARBA" id="ARBA00023277"/>
    </source>
</evidence>
<protein>
    <submittedName>
        <fullName evidence="14">Alpha-glucosidase/alpha-galactosidase</fullName>
    </submittedName>
</protein>
<evidence type="ECO:0000256" key="5">
    <source>
        <dbReference type="ARBA" id="ARBA00023027"/>
    </source>
</evidence>